<name>A0A449ARS2_9BACT</name>
<evidence type="ECO:0000313" key="1">
    <source>
        <dbReference type="EMBL" id="VEU69180.1"/>
    </source>
</evidence>
<accession>A0A449ARS2</accession>
<sequence length="117" mass="14080">MKKQNKLVNLDFQGLDEYERIKFLSINNSKDLAKDKEWLRKITKANKKAKKEEFVIKKKINLDQSIKISENLKLYEIHKEFLGIKRSISNNRINFIDEYNFTSDDKEWIIEIDNKNN</sequence>
<dbReference type="Proteomes" id="UP000290495">
    <property type="component" value="Chromosome"/>
</dbReference>
<dbReference type="EMBL" id="LR215010">
    <property type="protein sequence ID" value="VEU69180.1"/>
    <property type="molecule type" value="Genomic_DNA"/>
</dbReference>
<gene>
    <name evidence="1" type="ORF">NCTC10146_00668</name>
</gene>
<reference evidence="1 2" key="1">
    <citation type="submission" date="2019-01" db="EMBL/GenBank/DDBJ databases">
        <authorList>
            <consortium name="Pathogen Informatics"/>
        </authorList>
    </citation>
    <scope>NUCLEOTIDE SEQUENCE [LARGE SCALE GENOMIC DNA]</scope>
    <source>
        <strain evidence="1 2">NCTC10146</strain>
    </source>
</reference>
<proteinExistence type="predicted"/>
<organism evidence="1 2">
    <name type="scientific">Mycoplasmopsis canis</name>
    <dbReference type="NCBI Taxonomy" id="29555"/>
    <lineage>
        <taxon>Bacteria</taxon>
        <taxon>Bacillati</taxon>
        <taxon>Mycoplasmatota</taxon>
        <taxon>Mycoplasmoidales</taxon>
        <taxon>Metamycoplasmataceae</taxon>
        <taxon>Mycoplasmopsis</taxon>
    </lineage>
</organism>
<protein>
    <submittedName>
        <fullName evidence="1">Uncharacterized protein</fullName>
    </submittedName>
</protein>
<evidence type="ECO:0000313" key="2">
    <source>
        <dbReference type="Proteomes" id="UP000290495"/>
    </source>
</evidence>
<dbReference type="RefSeq" id="WP_004795184.1">
    <property type="nucleotide sequence ID" value="NZ_LR215010.1"/>
</dbReference>
<dbReference type="AlphaFoldDB" id="A0A449ARS2"/>